<name>E2NL81_9BACE</name>
<dbReference type="Proteomes" id="UP000003711">
    <property type="component" value="Unassembled WGS sequence"/>
</dbReference>
<reference evidence="1 2" key="2">
    <citation type="submission" date="2009-01" db="EMBL/GenBank/DDBJ databases">
        <title>Draft genome sequence of Bacteroides cellulosilyticus (DSM 14838).</title>
        <authorList>
            <person name="Sudarsanam P."/>
            <person name="Ley R."/>
            <person name="Guruge J."/>
            <person name="Turnbaugh P.J."/>
            <person name="Mahowald M."/>
            <person name="Liep D."/>
            <person name="Gordon J."/>
        </authorList>
    </citation>
    <scope>NUCLEOTIDE SEQUENCE [LARGE SCALE GENOMIC DNA]</scope>
    <source>
        <strain evidence="1 2">DSM 14838</strain>
    </source>
</reference>
<dbReference type="AlphaFoldDB" id="E2NL81"/>
<comment type="caution">
    <text evidence="1">The sequence shown here is derived from an EMBL/GenBank/DDBJ whole genome shotgun (WGS) entry which is preliminary data.</text>
</comment>
<organism evidence="1 2">
    <name type="scientific">Bacteroides cellulosilyticus DSM 14838</name>
    <dbReference type="NCBI Taxonomy" id="537012"/>
    <lineage>
        <taxon>Bacteria</taxon>
        <taxon>Pseudomonadati</taxon>
        <taxon>Bacteroidota</taxon>
        <taxon>Bacteroidia</taxon>
        <taxon>Bacteroidales</taxon>
        <taxon>Bacteroidaceae</taxon>
        <taxon>Bacteroides</taxon>
    </lineage>
</organism>
<gene>
    <name evidence="1" type="ORF">BACCELL_05075</name>
</gene>
<evidence type="ECO:0000313" key="1">
    <source>
        <dbReference type="EMBL" id="EEF87301.1"/>
    </source>
</evidence>
<reference evidence="1 2" key="1">
    <citation type="submission" date="2008-12" db="EMBL/GenBank/DDBJ databases">
        <authorList>
            <person name="Fulton L."/>
            <person name="Clifton S."/>
            <person name="Fulton B."/>
            <person name="Xu J."/>
            <person name="Minx P."/>
            <person name="Pepin K.H."/>
            <person name="Johnson M."/>
            <person name="Bhonagiri V."/>
            <person name="Nash W.E."/>
            <person name="Mardis E.R."/>
            <person name="Wilson R.K."/>
        </authorList>
    </citation>
    <scope>NUCLEOTIDE SEQUENCE [LARGE SCALE GENOMIC DNA]</scope>
    <source>
        <strain evidence="1 2">DSM 14838</strain>
    </source>
</reference>
<dbReference type="EMBL" id="ACCH01000419">
    <property type="protein sequence ID" value="EEF87301.1"/>
    <property type="molecule type" value="Genomic_DNA"/>
</dbReference>
<proteinExistence type="predicted"/>
<accession>E2NL81</accession>
<protein>
    <submittedName>
        <fullName evidence="1">Uncharacterized protein</fullName>
    </submittedName>
</protein>
<sequence>MEPKGFEFEWTDPESGMRFYDDEVEGSVNIPEDAPARPTMTAIWNVLSREWTSPQL</sequence>
<evidence type="ECO:0000313" key="2">
    <source>
        <dbReference type="Proteomes" id="UP000003711"/>
    </source>
</evidence>
<dbReference type="HOGENOM" id="CLU_3004304_0_0_10"/>